<name>A0ABM0M3P0_SACKO</name>
<feature type="region of interest" description="Disordered" evidence="1">
    <location>
        <begin position="128"/>
        <end position="165"/>
    </location>
</feature>
<proteinExistence type="predicted"/>
<keyword evidence="3" id="KW-1185">Reference proteome</keyword>
<evidence type="ECO:0000313" key="3">
    <source>
        <dbReference type="Proteomes" id="UP000694865"/>
    </source>
</evidence>
<evidence type="ECO:0000259" key="2">
    <source>
        <dbReference type="PROSITE" id="PS50168"/>
    </source>
</evidence>
<dbReference type="Gene3D" id="1.10.533.10">
    <property type="entry name" value="Death Domain, Fas"/>
    <property type="match status" value="1"/>
</dbReference>
<protein>
    <submittedName>
        <fullName evidence="4">Uncharacterized protein LOC102808132</fullName>
    </submittedName>
</protein>
<dbReference type="Proteomes" id="UP000694865">
    <property type="component" value="Unplaced"/>
</dbReference>
<dbReference type="SUPFAM" id="SSF47986">
    <property type="entry name" value="DEATH domain"/>
    <property type="match status" value="1"/>
</dbReference>
<evidence type="ECO:0000256" key="1">
    <source>
        <dbReference type="SAM" id="MobiDB-lite"/>
    </source>
</evidence>
<dbReference type="InterPro" id="IPR011029">
    <property type="entry name" value="DEATH-like_dom_sf"/>
</dbReference>
<dbReference type="PROSITE" id="PS50168">
    <property type="entry name" value="DED"/>
    <property type="match status" value="1"/>
</dbReference>
<sequence length="165" mass="17842">MFSCQSFISKSSREEICDTPSLLSFLEQTDRISEEDVTFLEEMMDMLDNHELVRLVKLYKGSASSLPTTSHGQEININIGQAAQHQFLPSGGNPYNLPGPHITPSTSKEPLLSPAHFMNSSSLCTFGNKPLEQPGSATKQYIGGTAAEPDARVSSAAGARQPGKQ</sequence>
<dbReference type="GeneID" id="102808132"/>
<feature type="non-terminal residue" evidence="4">
    <location>
        <position position="165"/>
    </location>
</feature>
<dbReference type="RefSeq" id="XP_006814631.1">
    <property type="nucleotide sequence ID" value="XM_006814568.1"/>
</dbReference>
<organism evidence="3 4">
    <name type="scientific">Saccoglossus kowalevskii</name>
    <name type="common">Acorn worm</name>
    <dbReference type="NCBI Taxonomy" id="10224"/>
    <lineage>
        <taxon>Eukaryota</taxon>
        <taxon>Metazoa</taxon>
        <taxon>Hemichordata</taxon>
        <taxon>Enteropneusta</taxon>
        <taxon>Harrimaniidae</taxon>
        <taxon>Saccoglossus</taxon>
    </lineage>
</organism>
<dbReference type="InterPro" id="IPR001875">
    <property type="entry name" value="DED_dom"/>
</dbReference>
<accession>A0ABM0M3P0</accession>
<feature type="domain" description="DED" evidence="2">
    <location>
        <begin position="1"/>
        <end position="58"/>
    </location>
</feature>
<reference evidence="4" key="1">
    <citation type="submission" date="2025-08" db="UniProtKB">
        <authorList>
            <consortium name="RefSeq"/>
        </authorList>
    </citation>
    <scope>IDENTIFICATION</scope>
    <source>
        <tissue evidence="4">Testes</tissue>
    </source>
</reference>
<evidence type="ECO:0000313" key="4">
    <source>
        <dbReference type="RefSeq" id="XP_006814631.1"/>
    </source>
</evidence>
<gene>
    <name evidence="4" type="primary">LOC102808132</name>
</gene>